<sequence>MRCCLNSLVLLSAFAAVPVAHAQDGATSPRPPAQDGGIVVTGKAQPPIKKAQRYIRQVLDTEDGQLARFVDPVCPLVLGLPARFKGAIEDRVRIVGAAASVRMGKDKCEPNLMIVFADNADSLLDTMRKQGNAAFTNLDDNALRDAFAAGPIHAWRLVVTRDEVGHLSTGNDDPDYPPVMEGETQAVTINAVVVMDRHVALGKSVRQLGDYVVMRTLVGARPPAKGSIASASILSLFDPNVAPPPAEITDMDIGLLAGLYRMRNPYEQGSDQAYRISRTMVGGKQH</sequence>
<name>A0A7W7K1I7_9SPHN</name>
<dbReference type="EMBL" id="JACHLN010000002">
    <property type="protein sequence ID" value="MBB4838977.1"/>
    <property type="molecule type" value="Genomic_DNA"/>
</dbReference>
<keyword evidence="1" id="KW-0732">Signal</keyword>
<reference evidence="2 3" key="1">
    <citation type="submission" date="2020-08" db="EMBL/GenBank/DDBJ databases">
        <title>Functional genomics of gut bacteria from endangered species of beetles.</title>
        <authorList>
            <person name="Carlos-Shanley C."/>
        </authorList>
    </citation>
    <scope>NUCLEOTIDE SEQUENCE [LARGE SCALE GENOMIC DNA]</scope>
    <source>
        <strain evidence="2 3">S00224</strain>
    </source>
</reference>
<dbReference type="AlphaFoldDB" id="A0A7W7K1I7"/>
<comment type="caution">
    <text evidence="2">The sequence shown here is derived from an EMBL/GenBank/DDBJ whole genome shotgun (WGS) entry which is preliminary data.</text>
</comment>
<evidence type="ECO:0000313" key="3">
    <source>
        <dbReference type="Proteomes" id="UP000575241"/>
    </source>
</evidence>
<accession>A0A7W7K1I7</accession>
<evidence type="ECO:0000313" key="2">
    <source>
        <dbReference type="EMBL" id="MBB4838977.1"/>
    </source>
</evidence>
<keyword evidence="3" id="KW-1185">Reference proteome</keyword>
<gene>
    <name evidence="2" type="ORF">HNP52_002046</name>
</gene>
<dbReference type="Proteomes" id="UP000575241">
    <property type="component" value="Unassembled WGS sequence"/>
</dbReference>
<proteinExistence type="predicted"/>
<evidence type="ECO:0000256" key="1">
    <source>
        <dbReference type="SAM" id="SignalP"/>
    </source>
</evidence>
<feature type="chain" id="PRO_5031184520" evidence="1">
    <location>
        <begin position="23"/>
        <end position="286"/>
    </location>
</feature>
<feature type="signal peptide" evidence="1">
    <location>
        <begin position="1"/>
        <end position="22"/>
    </location>
</feature>
<protein>
    <submittedName>
        <fullName evidence="2">Uncharacterized protein</fullName>
    </submittedName>
</protein>
<dbReference type="RefSeq" id="WP_184166362.1">
    <property type="nucleotide sequence ID" value="NZ_JACHLN010000002.1"/>
</dbReference>
<organism evidence="2 3">
    <name type="scientific">Sphingomonas kyeonggiensis</name>
    <dbReference type="NCBI Taxonomy" id="1268553"/>
    <lineage>
        <taxon>Bacteria</taxon>
        <taxon>Pseudomonadati</taxon>
        <taxon>Pseudomonadota</taxon>
        <taxon>Alphaproteobacteria</taxon>
        <taxon>Sphingomonadales</taxon>
        <taxon>Sphingomonadaceae</taxon>
        <taxon>Sphingomonas</taxon>
    </lineage>
</organism>